<name>X6N8X9_RETFI</name>
<sequence length="268" mass="29910">MCTCLAWGKNGIYDNKTKKKKKKITALGVWAFGMSVTAQVLHRNAAYLVVSEYDTFSCCLESLCRCFGVFPSTPRTNPKNAGSDPQATQKMNTDISAQVHMAAVTRFSSRHAKTLTPYLTYKTGNENEDSFTQGMGLVADSVANRTSSTEIALEGFDPENNSNSNRPGAKEASVIVTTTSTLQNEAAQLGAIDVEVGANLLRERPRLKHGKVDMWSNTHPDWPSPQSCAISLYMRFWRTKSVLIYSWNICLLVCFFFIYSKKKKKKKF</sequence>
<proteinExistence type="predicted"/>
<evidence type="ECO:0000256" key="1">
    <source>
        <dbReference type="SAM" id="Phobius"/>
    </source>
</evidence>
<keyword evidence="3" id="KW-1185">Reference proteome</keyword>
<keyword evidence="1" id="KW-0472">Membrane</keyword>
<dbReference type="Proteomes" id="UP000023152">
    <property type="component" value="Unassembled WGS sequence"/>
</dbReference>
<reference evidence="2 3" key="1">
    <citation type="journal article" date="2013" name="Curr. Biol.">
        <title>The Genome of the Foraminiferan Reticulomyxa filosa.</title>
        <authorList>
            <person name="Glockner G."/>
            <person name="Hulsmann N."/>
            <person name="Schleicher M."/>
            <person name="Noegel A.A."/>
            <person name="Eichinger L."/>
            <person name="Gallinger C."/>
            <person name="Pawlowski J."/>
            <person name="Sierra R."/>
            <person name="Euteneuer U."/>
            <person name="Pillet L."/>
            <person name="Moustafa A."/>
            <person name="Platzer M."/>
            <person name="Groth M."/>
            <person name="Szafranski K."/>
            <person name="Schliwa M."/>
        </authorList>
    </citation>
    <scope>NUCLEOTIDE SEQUENCE [LARGE SCALE GENOMIC DNA]</scope>
</reference>
<gene>
    <name evidence="2" type="ORF">RFI_14443</name>
</gene>
<comment type="caution">
    <text evidence="2">The sequence shown here is derived from an EMBL/GenBank/DDBJ whole genome shotgun (WGS) entry which is preliminary data.</text>
</comment>
<dbReference type="AlphaFoldDB" id="X6N8X9"/>
<protein>
    <submittedName>
        <fullName evidence="2">Uncharacterized protein</fullName>
    </submittedName>
</protein>
<keyword evidence="1" id="KW-0812">Transmembrane</keyword>
<dbReference type="EMBL" id="ASPP01010496">
    <property type="protein sequence ID" value="ETO22750.1"/>
    <property type="molecule type" value="Genomic_DNA"/>
</dbReference>
<accession>X6N8X9</accession>
<evidence type="ECO:0000313" key="2">
    <source>
        <dbReference type="EMBL" id="ETO22750.1"/>
    </source>
</evidence>
<organism evidence="2 3">
    <name type="scientific">Reticulomyxa filosa</name>
    <dbReference type="NCBI Taxonomy" id="46433"/>
    <lineage>
        <taxon>Eukaryota</taxon>
        <taxon>Sar</taxon>
        <taxon>Rhizaria</taxon>
        <taxon>Retaria</taxon>
        <taxon>Foraminifera</taxon>
        <taxon>Monothalamids</taxon>
        <taxon>Reticulomyxidae</taxon>
        <taxon>Reticulomyxa</taxon>
    </lineage>
</organism>
<keyword evidence="1" id="KW-1133">Transmembrane helix</keyword>
<evidence type="ECO:0000313" key="3">
    <source>
        <dbReference type="Proteomes" id="UP000023152"/>
    </source>
</evidence>
<feature type="transmembrane region" description="Helical" evidence="1">
    <location>
        <begin position="242"/>
        <end position="259"/>
    </location>
</feature>